<gene>
    <name evidence="1" type="ORF">SAMN05444365_10965</name>
</gene>
<reference evidence="2" key="1">
    <citation type="submission" date="2016-10" db="EMBL/GenBank/DDBJ databases">
        <authorList>
            <person name="Varghese N."/>
            <person name="Submissions S."/>
        </authorList>
    </citation>
    <scope>NUCLEOTIDE SEQUENCE [LARGE SCALE GENOMIC DNA]</scope>
    <source>
        <strain evidence="2">DSM 45245</strain>
    </source>
</reference>
<dbReference type="InterPro" id="IPR005583">
    <property type="entry name" value="YaaA"/>
</dbReference>
<evidence type="ECO:0000313" key="2">
    <source>
        <dbReference type="Proteomes" id="UP000242415"/>
    </source>
</evidence>
<dbReference type="EMBL" id="FNPH01000009">
    <property type="protein sequence ID" value="SDZ28908.1"/>
    <property type="molecule type" value="Genomic_DNA"/>
</dbReference>
<dbReference type="OrthoDB" id="3210767at2"/>
<dbReference type="PANTHER" id="PTHR30283">
    <property type="entry name" value="PEROXIDE STRESS RESPONSE PROTEIN YAAA"/>
    <property type="match status" value="1"/>
</dbReference>
<keyword evidence="2" id="KW-1185">Reference proteome</keyword>
<dbReference type="GO" id="GO:0005829">
    <property type="term" value="C:cytosol"/>
    <property type="evidence" value="ECO:0007669"/>
    <property type="project" value="TreeGrafter"/>
</dbReference>
<name>A0A1H3RUB1_9ACTN</name>
<dbReference type="PANTHER" id="PTHR30283:SF4">
    <property type="entry name" value="PEROXIDE STRESS RESISTANCE PROTEIN YAAA"/>
    <property type="match status" value="1"/>
</dbReference>
<proteinExistence type="predicted"/>
<evidence type="ECO:0000313" key="1">
    <source>
        <dbReference type="EMBL" id="SDZ28908.1"/>
    </source>
</evidence>
<accession>A0A1H3RUB1</accession>
<sequence length="265" mass="27865">MLVLLPPSEGKAGAGSGRPLELETLSLPALNPARERALAALVTLCSQPDEESARTALGLSPGQRAEIPRNARLPEAPALPAARLYTGVLYDALDLGSLPPPARRTAQRSLLIFSGLWGAVRVNDRIPPYRCSATAKLPGLGALGAYWKKAMPAALAEAAGSGLVLDLRSSAYAGMWTPSGQIAGRTATVRVLHERAVNGVVTRSVVSHSNKATKGRLVRALLTSGSRPRTPAQLATALRDLKYTVEEPATPPGRPARLDVIVTEL</sequence>
<organism evidence="1 2">
    <name type="scientific">Micromonospora pattaloongensis</name>
    <dbReference type="NCBI Taxonomy" id="405436"/>
    <lineage>
        <taxon>Bacteria</taxon>
        <taxon>Bacillati</taxon>
        <taxon>Actinomycetota</taxon>
        <taxon>Actinomycetes</taxon>
        <taxon>Micromonosporales</taxon>
        <taxon>Micromonosporaceae</taxon>
        <taxon>Micromonospora</taxon>
    </lineage>
</organism>
<dbReference type="NCBIfam" id="NF002545">
    <property type="entry name" value="PRK02101.2-3"/>
    <property type="match status" value="1"/>
</dbReference>
<dbReference type="STRING" id="405436.SAMN05444365_10965"/>
<dbReference type="Pfam" id="PF03883">
    <property type="entry name" value="H2O2_YaaD"/>
    <property type="match status" value="1"/>
</dbReference>
<dbReference type="RefSeq" id="WP_091560100.1">
    <property type="nucleotide sequence ID" value="NZ_FNPH01000009.1"/>
</dbReference>
<protein>
    <submittedName>
        <fullName evidence="1">Uncharacterized protein</fullName>
    </submittedName>
</protein>
<dbReference type="AlphaFoldDB" id="A0A1H3RUB1"/>
<dbReference type="Proteomes" id="UP000242415">
    <property type="component" value="Unassembled WGS sequence"/>
</dbReference>
<dbReference type="GO" id="GO:0033194">
    <property type="term" value="P:response to hydroperoxide"/>
    <property type="evidence" value="ECO:0007669"/>
    <property type="project" value="TreeGrafter"/>
</dbReference>